<dbReference type="RefSeq" id="WP_344307700.1">
    <property type="nucleotide sequence ID" value="NZ_BAAANO010000009.1"/>
</dbReference>
<comment type="caution">
    <text evidence="1">The sequence shown here is derived from an EMBL/GenBank/DDBJ whole genome shotgun (WGS) entry which is preliminary data.</text>
</comment>
<proteinExistence type="predicted"/>
<dbReference type="EMBL" id="BAAANO010000009">
    <property type="protein sequence ID" value="GAA2003584.1"/>
    <property type="molecule type" value="Genomic_DNA"/>
</dbReference>
<name>A0ABN2TBA8_9MICO</name>
<keyword evidence="2" id="KW-1185">Reference proteome</keyword>
<accession>A0ABN2TBA8</accession>
<protein>
    <recommendedName>
        <fullName evidence="3">VapB protein of antitoxin of type II toxin-antitoxin system</fullName>
    </recommendedName>
</protein>
<evidence type="ECO:0000313" key="2">
    <source>
        <dbReference type="Proteomes" id="UP001500755"/>
    </source>
</evidence>
<reference evidence="1 2" key="1">
    <citation type="journal article" date="2019" name="Int. J. Syst. Evol. Microbiol.">
        <title>The Global Catalogue of Microorganisms (GCM) 10K type strain sequencing project: providing services to taxonomists for standard genome sequencing and annotation.</title>
        <authorList>
            <consortium name="The Broad Institute Genomics Platform"/>
            <consortium name="The Broad Institute Genome Sequencing Center for Infectious Disease"/>
            <person name="Wu L."/>
            <person name="Ma J."/>
        </authorList>
    </citation>
    <scope>NUCLEOTIDE SEQUENCE [LARGE SCALE GENOMIC DNA]</scope>
    <source>
        <strain evidence="1 2">JCM 14546</strain>
    </source>
</reference>
<sequence length="72" mass="7801">MAITSIDIDAERLGRLKELAGARSNREAVDIAIRTYLAVRDQPTAVDRIVARTFDDDQIDAGTMVPSEPASA</sequence>
<dbReference type="Proteomes" id="UP001500755">
    <property type="component" value="Unassembled WGS sequence"/>
</dbReference>
<evidence type="ECO:0008006" key="3">
    <source>
        <dbReference type="Google" id="ProtNLM"/>
    </source>
</evidence>
<evidence type="ECO:0000313" key="1">
    <source>
        <dbReference type="EMBL" id="GAA2003584.1"/>
    </source>
</evidence>
<gene>
    <name evidence="1" type="ORF">GCM10009755_10830</name>
</gene>
<organism evidence="1 2">
    <name type="scientific">Brevibacterium samyangense</name>
    <dbReference type="NCBI Taxonomy" id="366888"/>
    <lineage>
        <taxon>Bacteria</taxon>
        <taxon>Bacillati</taxon>
        <taxon>Actinomycetota</taxon>
        <taxon>Actinomycetes</taxon>
        <taxon>Micrococcales</taxon>
        <taxon>Brevibacteriaceae</taxon>
        <taxon>Brevibacterium</taxon>
    </lineage>
</organism>